<keyword evidence="4 7" id="KW-0812">Transmembrane</keyword>
<name>A0A923KKN9_9BURK</name>
<feature type="transmembrane region" description="Helical" evidence="7">
    <location>
        <begin position="78"/>
        <end position="100"/>
    </location>
</feature>
<keyword evidence="6 7" id="KW-0472">Membrane</keyword>
<dbReference type="SUPFAM" id="SSF103473">
    <property type="entry name" value="MFS general substrate transporter"/>
    <property type="match status" value="1"/>
</dbReference>
<keyword evidence="5 7" id="KW-1133">Transmembrane helix</keyword>
<keyword evidence="3" id="KW-1003">Cell membrane</keyword>
<comment type="subcellular location">
    <subcellularLocation>
        <location evidence="1">Cell membrane</location>
        <topology evidence="1">Multi-pass membrane protein</topology>
    </subcellularLocation>
</comment>
<evidence type="ECO:0000256" key="3">
    <source>
        <dbReference type="ARBA" id="ARBA00022475"/>
    </source>
</evidence>
<dbReference type="InterPro" id="IPR036259">
    <property type="entry name" value="MFS_trans_sf"/>
</dbReference>
<keyword evidence="10" id="KW-1185">Reference proteome</keyword>
<feature type="transmembrane region" description="Helical" evidence="7">
    <location>
        <begin position="142"/>
        <end position="165"/>
    </location>
</feature>
<feature type="domain" description="Major facilitator superfamily (MFS) profile" evidence="8">
    <location>
        <begin position="1"/>
        <end position="373"/>
    </location>
</feature>
<dbReference type="AlphaFoldDB" id="A0A923KKN9"/>
<organism evidence="9 10">
    <name type="scientific">Undibacterium jejuense</name>
    <dbReference type="NCBI Taxonomy" id="1344949"/>
    <lineage>
        <taxon>Bacteria</taxon>
        <taxon>Pseudomonadati</taxon>
        <taxon>Pseudomonadota</taxon>
        <taxon>Betaproteobacteria</taxon>
        <taxon>Burkholderiales</taxon>
        <taxon>Oxalobacteraceae</taxon>
        <taxon>Undibacterium</taxon>
    </lineage>
</organism>
<proteinExistence type="predicted"/>
<evidence type="ECO:0000256" key="4">
    <source>
        <dbReference type="ARBA" id="ARBA00022692"/>
    </source>
</evidence>
<feature type="transmembrane region" description="Helical" evidence="7">
    <location>
        <begin position="225"/>
        <end position="246"/>
    </location>
</feature>
<evidence type="ECO:0000313" key="10">
    <source>
        <dbReference type="Proteomes" id="UP000634011"/>
    </source>
</evidence>
<feature type="transmembrane region" description="Helical" evidence="7">
    <location>
        <begin position="55"/>
        <end position="72"/>
    </location>
</feature>
<dbReference type="InterPro" id="IPR020846">
    <property type="entry name" value="MFS_dom"/>
</dbReference>
<dbReference type="PANTHER" id="PTHR43414:SF6">
    <property type="entry name" value="MULTIDRUG RESISTANCE PROTEIN MDTG"/>
    <property type="match status" value="1"/>
</dbReference>
<evidence type="ECO:0000256" key="1">
    <source>
        <dbReference type="ARBA" id="ARBA00004651"/>
    </source>
</evidence>
<reference evidence="9" key="1">
    <citation type="submission" date="2020-08" db="EMBL/GenBank/DDBJ databases">
        <title>Novel species isolated from subtropical streams in China.</title>
        <authorList>
            <person name="Lu H."/>
        </authorList>
    </citation>
    <scope>NUCLEOTIDE SEQUENCE</scope>
    <source>
        <strain evidence="9">KACC 12607</strain>
    </source>
</reference>
<dbReference type="PROSITE" id="PS50850">
    <property type="entry name" value="MFS"/>
    <property type="match status" value="1"/>
</dbReference>
<dbReference type="PANTHER" id="PTHR43414">
    <property type="entry name" value="MULTIDRUG RESISTANCE PROTEIN MDTG"/>
    <property type="match status" value="1"/>
</dbReference>
<sequence>MSAPFWAQHLHQMTSMSTMALAWASGMAYAGPMIMTMLCSPLWGKIGDRTGHKMMLVRALLALTVTQFWIAFSDDVFSILIARLLQGALAGFIATAQAYGSSLIQRDQRGTLMAHLQMATAIGSVSGPMVGGYIYGSLGFNQINLIAALICGTCTLATLFCLQPVNGTKKSVIVDAKENQIHSNSAHSLSPLLGMLFAIVLIQSAKMMPQVFFAIYADQVLHAPPWLTGACYGALAVGLCVAAPFWAKRFAHKSRSAVLREIEYCCWACAVILGFQALSHQWWQIVVSRILWGVFLAALLPVFYSLLSKESSDAQQGWVLGLGNSAAKAGALAGIAIGSLGMAYLPVAQLFWPIGFIYVLTAFVLRYQRQQRISLTLMSKSI</sequence>
<feature type="transmembrane region" description="Helical" evidence="7">
    <location>
        <begin position="186"/>
        <end position="205"/>
    </location>
</feature>
<evidence type="ECO:0000256" key="6">
    <source>
        <dbReference type="ARBA" id="ARBA00023136"/>
    </source>
</evidence>
<dbReference type="InterPro" id="IPR011701">
    <property type="entry name" value="MFS"/>
</dbReference>
<feature type="transmembrane region" description="Helical" evidence="7">
    <location>
        <begin position="290"/>
        <end position="307"/>
    </location>
</feature>
<dbReference type="EMBL" id="JACOFV010000006">
    <property type="protein sequence ID" value="MBC3862125.1"/>
    <property type="molecule type" value="Genomic_DNA"/>
</dbReference>
<evidence type="ECO:0000256" key="2">
    <source>
        <dbReference type="ARBA" id="ARBA00022448"/>
    </source>
</evidence>
<feature type="transmembrane region" description="Helical" evidence="7">
    <location>
        <begin position="112"/>
        <end position="136"/>
    </location>
</feature>
<dbReference type="GO" id="GO:0022857">
    <property type="term" value="F:transmembrane transporter activity"/>
    <property type="evidence" value="ECO:0007669"/>
    <property type="project" value="InterPro"/>
</dbReference>
<feature type="transmembrane region" description="Helical" evidence="7">
    <location>
        <begin position="350"/>
        <end position="367"/>
    </location>
</feature>
<protein>
    <submittedName>
        <fullName evidence="9">MFS transporter</fullName>
    </submittedName>
</protein>
<gene>
    <name evidence="9" type="ORF">H8K32_08460</name>
</gene>
<evidence type="ECO:0000256" key="5">
    <source>
        <dbReference type="ARBA" id="ARBA00022989"/>
    </source>
</evidence>
<evidence type="ECO:0000256" key="7">
    <source>
        <dbReference type="SAM" id="Phobius"/>
    </source>
</evidence>
<dbReference type="Proteomes" id="UP000634011">
    <property type="component" value="Unassembled WGS sequence"/>
</dbReference>
<dbReference type="GO" id="GO:0005886">
    <property type="term" value="C:plasma membrane"/>
    <property type="evidence" value="ECO:0007669"/>
    <property type="project" value="UniProtKB-SubCell"/>
</dbReference>
<dbReference type="Pfam" id="PF07690">
    <property type="entry name" value="MFS_1"/>
    <property type="match status" value="1"/>
</dbReference>
<keyword evidence="2" id="KW-0813">Transport</keyword>
<comment type="caution">
    <text evidence="9">The sequence shown here is derived from an EMBL/GenBank/DDBJ whole genome shotgun (WGS) entry which is preliminary data.</text>
</comment>
<evidence type="ECO:0000259" key="8">
    <source>
        <dbReference type="PROSITE" id="PS50850"/>
    </source>
</evidence>
<evidence type="ECO:0000313" key="9">
    <source>
        <dbReference type="EMBL" id="MBC3862125.1"/>
    </source>
</evidence>
<feature type="transmembrane region" description="Helical" evidence="7">
    <location>
        <begin position="20"/>
        <end position="43"/>
    </location>
</feature>
<accession>A0A923KKN9</accession>
<dbReference type="Gene3D" id="1.20.1250.20">
    <property type="entry name" value="MFS general substrate transporter like domains"/>
    <property type="match status" value="1"/>
</dbReference>